<dbReference type="EMBL" id="LAZR01026976">
    <property type="protein sequence ID" value="KKL67124.1"/>
    <property type="molecule type" value="Genomic_DNA"/>
</dbReference>
<organism evidence="1">
    <name type="scientific">marine sediment metagenome</name>
    <dbReference type="NCBI Taxonomy" id="412755"/>
    <lineage>
        <taxon>unclassified sequences</taxon>
        <taxon>metagenomes</taxon>
        <taxon>ecological metagenomes</taxon>
    </lineage>
</organism>
<proteinExistence type="predicted"/>
<reference evidence="1" key="1">
    <citation type="journal article" date="2015" name="Nature">
        <title>Complex archaea that bridge the gap between prokaryotes and eukaryotes.</title>
        <authorList>
            <person name="Spang A."/>
            <person name="Saw J.H."/>
            <person name="Jorgensen S.L."/>
            <person name="Zaremba-Niedzwiedzka K."/>
            <person name="Martijn J."/>
            <person name="Lind A.E."/>
            <person name="van Eijk R."/>
            <person name="Schleper C."/>
            <person name="Guy L."/>
            <person name="Ettema T.J."/>
        </authorList>
    </citation>
    <scope>NUCLEOTIDE SEQUENCE</scope>
</reference>
<comment type="caution">
    <text evidence="1">The sequence shown here is derived from an EMBL/GenBank/DDBJ whole genome shotgun (WGS) entry which is preliminary data.</text>
</comment>
<dbReference type="AlphaFoldDB" id="A0A0F9DZG7"/>
<accession>A0A0F9DZG7</accession>
<name>A0A0F9DZG7_9ZZZZ</name>
<protein>
    <submittedName>
        <fullName evidence="1">Uncharacterized protein</fullName>
    </submittedName>
</protein>
<evidence type="ECO:0000313" key="1">
    <source>
        <dbReference type="EMBL" id="KKL67124.1"/>
    </source>
</evidence>
<gene>
    <name evidence="1" type="ORF">LCGC14_2138140</name>
</gene>
<sequence length="113" mass="12367">MPTTILEAKTTADRVKVQKFQVSEDRTLVAVSVVFTTGSPQKGMLFVEAGVMRGGRDDASKVVVFFQGYVYIGQPGLWSGSFRLDPGDTLYFEARGTEVYTVRASFSTLQKGS</sequence>